<feature type="transmembrane region" description="Helical" evidence="1">
    <location>
        <begin position="7"/>
        <end position="25"/>
    </location>
</feature>
<gene>
    <name evidence="2" type="primary">73</name>
    <name evidence="2" type="ORF">SEA_SYNEPSIS_73</name>
</gene>
<reference evidence="2 3" key="1">
    <citation type="submission" date="2018-06" db="EMBL/GenBank/DDBJ databases">
        <authorList>
            <person name="Carpenter C.J."/>
            <person name="Mulvenna A.L."/>
            <person name="Najjar D.S."/>
            <person name="Ball S.L."/>
            <person name="Breitenberger C.A."/>
            <person name="Daniels C.J."/>
            <person name="Garlena R.A."/>
            <person name="Russell D.A."/>
            <person name="Pope W.H."/>
            <person name="Jacobs-Sera D."/>
            <person name="Hatfull G.F."/>
        </authorList>
    </citation>
    <scope>NUCLEOTIDE SEQUENCE [LARGE SCALE GENOMIC DNA]</scope>
</reference>
<dbReference type="RefSeq" id="YP_010750172.1">
    <property type="nucleotide sequence ID" value="NC_073330.1"/>
</dbReference>
<keyword evidence="1" id="KW-1133">Transmembrane helix</keyword>
<protein>
    <submittedName>
        <fullName evidence="2">Uncharacterized protein</fullName>
    </submittedName>
</protein>
<evidence type="ECO:0000256" key="1">
    <source>
        <dbReference type="SAM" id="Phobius"/>
    </source>
</evidence>
<keyword evidence="1" id="KW-0472">Membrane</keyword>
<evidence type="ECO:0000313" key="3">
    <source>
        <dbReference type="Proteomes" id="UP000257730"/>
    </source>
</evidence>
<keyword evidence="1" id="KW-0812">Transmembrane</keyword>
<organism evidence="2 3">
    <name type="scientific">Arthrobacter phage Synepsis</name>
    <dbReference type="NCBI Taxonomy" id="2250389"/>
    <lineage>
        <taxon>Viruses</taxon>
        <taxon>Duplodnaviria</taxon>
        <taxon>Heunggongvirae</taxon>
        <taxon>Uroviricota</taxon>
        <taxon>Caudoviricetes</taxon>
        <taxon>Gordonvirus</taxon>
        <taxon>Gordonvirus synepsis</taxon>
    </lineage>
</organism>
<dbReference type="KEGG" id="vg:79993520"/>
<dbReference type="EMBL" id="MH479926">
    <property type="protein sequence ID" value="AXH46734.1"/>
    <property type="molecule type" value="Genomic_DNA"/>
</dbReference>
<dbReference type="GeneID" id="79993520"/>
<evidence type="ECO:0000313" key="2">
    <source>
        <dbReference type="EMBL" id="AXH46734.1"/>
    </source>
</evidence>
<feature type="transmembrane region" description="Helical" evidence="1">
    <location>
        <begin position="37"/>
        <end position="54"/>
    </location>
</feature>
<accession>A0A345KUN2</accession>
<keyword evidence="3" id="KW-1185">Reference proteome</keyword>
<sequence>MRINFYTVVKYFWVVAFVVTMFSFMLDDWDLKHLARGGFTIIMILIFATADALTNDKKALVKS</sequence>
<dbReference type="Proteomes" id="UP000257730">
    <property type="component" value="Segment"/>
</dbReference>
<name>A0A345KUN2_9CAUD</name>
<proteinExistence type="predicted"/>